<gene>
    <name evidence="9" type="ORF">EJA10_08095</name>
</gene>
<evidence type="ECO:0000313" key="9">
    <source>
        <dbReference type="EMBL" id="RSD27731.1"/>
    </source>
</evidence>
<evidence type="ECO:0000256" key="6">
    <source>
        <dbReference type="SAM" id="MobiDB-lite"/>
    </source>
</evidence>
<dbReference type="GO" id="GO:0005886">
    <property type="term" value="C:plasma membrane"/>
    <property type="evidence" value="ECO:0007669"/>
    <property type="project" value="UniProtKB-SubCell"/>
</dbReference>
<evidence type="ECO:0000256" key="3">
    <source>
        <dbReference type="ARBA" id="ARBA00022692"/>
    </source>
</evidence>
<dbReference type="PANTHER" id="PTHR36115">
    <property type="entry name" value="PROLINE-RICH ANTIGEN HOMOLOG-RELATED"/>
    <property type="match status" value="1"/>
</dbReference>
<feature type="transmembrane region" description="Helical" evidence="7">
    <location>
        <begin position="169"/>
        <end position="188"/>
    </location>
</feature>
<proteinExistence type="predicted"/>
<dbReference type="STRING" id="285983.UB32_01885"/>
<sequence>MNSNEFEKEEKNLSDSEAREVPGAEPIEPVHSSVIQPEERPVTQAAVTSAPIESIPHQPEEGSHLPIERYAGLYAGFWMRFWAYLLDLLVIGSINRMIINPVFRALDFSLFEDKMFTPMAIATAIVFYLYFVLMTKFYGQTLGKMVFGLKVVDLDGKKLTWGTILFREWIGRFISATLTVLYVVVAFTKKKQGLHDLFADTTVIYEPR</sequence>
<keyword evidence="5 7" id="KW-0472">Membrane</keyword>
<evidence type="ECO:0000256" key="5">
    <source>
        <dbReference type="ARBA" id="ARBA00023136"/>
    </source>
</evidence>
<comment type="subcellular location">
    <subcellularLocation>
        <location evidence="1">Cell membrane</location>
        <topology evidence="1">Multi-pass membrane protein</topology>
    </subcellularLocation>
</comment>
<accession>A0A3R9F2P9</accession>
<evidence type="ECO:0000256" key="1">
    <source>
        <dbReference type="ARBA" id="ARBA00004651"/>
    </source>
</evidence>
<evidence type="ECO:0000256" key="4">
    <source>
        <dbReference type="ARBA" id="ARBA00022989"/>
    </source>
</evidence>
<dbReference type="InterPro" id="IPR051791">
    <property type="entry name" value="Pra-immunoreactive"/>
</dbReference>
<name>A0A3R9F2P9_9BACI</name>
<evidence type="ECO:0000256" key="2">
    <source>
        <dbReference type="ARBA" id="ARBA00022475"/>
    </source>
</evidence>
<evidence type="ECO:0000313" key="10">
    <source>
        <dbReference type="Proteomes" id="UP000279911"/>
    </source>
</evidence>
<keyword evidence="3 7" id="KW-0812">Transmembrane</keyword>
<feature type="transmembrane region" description="Helical" evidence="7">
    <location>
        <begin position="115"/>
        <end position="133"/>
    </location>
</feature>
<dbReference type="PANTHER" id="PTHR36115:SF9">
    <property type="entry name" value="LMO1584 PROTEIN"/>
    <property type="match status" value="1"/>
</dbReference>
<dbReference type="RefSeq" id="WP_125479510.1">
    <property type="nucleotide sequence ID" value="NZ_RSFW01000010.1"/>
</dbReference>
<dbReference type="Pfam" id="PF06271">
    <property type="entry name" value="RDD"/>
    <property type="match status" value="1"/>
</dbReference>
<comment type="caution">
    <text evidence="9">The sequence shown here is derived from an EMBL/GenBank/DDBJ whole genome shotgun (WGS) entry which is preliminary data.</text>
</comment>
<evidence type="ECO:0000259" key="8">
    <source>
        <dbReference type="Pfam" id="PF06271"/>
    </source>
</evidence>
<evidence type="ECO:0000256" key="7">
    <source>
        <dbReference type="SAM" id="Phobius"/>
    </source>
</evidence>
<dbReference type="Proteomes" id="UP000279911">
    <property type="component" value="Unassembled WGS sequence"/>
</dbReference>
<dbReference type="OrthoDB" id="9793824at2"/>
<feature type="region of interest" description="Disordered" evidence="6">
    <location>
        <begin position="1"/>
        <end position="39"/>
    </location>
</feature>
<feature type="transmembrane region" description="Helical" evidence="7">
    <location>
        <begin position="81"/>
        <end position="103"/>
    </location>
</feature>
<dbReference type="EMBL" id="RSFW01000010">
    <property type="protein sequence ID" value="RSD27731.1"/>
    <property type="molecule type" value="Genomic_DNA"/>
</dbReference>
<protein>
    <submittedName>
        <fullName evidence="9">RDD family protein</fullName>
    </submittedName>
</protein>
<keyword evidence="2" id="KW-1003">Cell membrane</keyword>
<keyword evidence="4 7" id="KW-1133">Transmembrane helix</keyword>
<dbReference type="AlphaFoldDB" id="A0A3R9F2P9"/>
<feature type="compositionally biased region" description="Basic and acidic residues" evidence="6">
    <location>
        <begin position="1"/>
        <end position="22"/>
    </location>
</feature>
<organism evidence="9 10">
    <name type="scientific">Mesobacillus subterraneus</name>
    <dbReference type="NCBI Taxonomy" id="285983"/>
    <lineage>
        <taxon>Bacteria</taxon>
        <taxon>Bacillati</taxon>
        <taxon>Bacillota</taxon>
        <taxon>Bacilli</taxon>
        <taxon>Bacillales</taxon>
        <taxon>Bacillaceae</taxon>
        <taxon>Mesobacillus</taxon>
    </lineage>
</organism>
<dbReference type="InterPro" id="IPR010432">
    <property type="entry name" value="RDD"/>
</dbReference>
<feature type="domain" description="RDD" evidence="8">
    <location>
        <begin position="74"/>
        <end position="199"/>
    </location>
</feature>
<reference evidence="10" key="1">
    <citation type="submission" date="2018-12" db="EMBL/GenBank/DDBJ databases">
        <title>Bacillus chawlae sp. nov., Bacillus glennii sp. nov., and Bacillus saganii sp. nov. Isolated from the Vehicle Assembly Building at Kennedy Space Center where the Viking Spacecraft were Assembled.</title>
        <authorList>
            <person name="Seuylemezian A."/>
            <person name="Vaishampayan P."/>
        </authorList>
    </citation>
    <scope>NUCLEOTIDE SEQUENCE [LARGE SCALE GENOMIC DNA]</scope>
    <source>
        <strain evidence="10">DSM 13966</strain>
    </source>
</reference>